<dbReference type="Proteomes" id="UP000177871">
    <property type="component" value="Unassembled WGS sequence"/>
</dbReference>
<evidence type="ECO:0008006" key="3">
    <source>
        <dbReference type="Google" id="ProtNLM"/>
    </source>
</evidence>
<sequence length="225" mass="26629">MEQTLAQGEGLSLRQKQFLDLVLQEKYLLDNFYLSGGTGLASWYLHHRESYDLDFFTDRSFNGDRVTEWIKRNQSILEYRHVSVDDDLGFYTYFFRYPDNSRFKVDFNHYSFNRLKPGIRWRGLEIDSLYDIAVNKIHTIRTKARERDYVDLYLIIKETNWTAADLLTSADQKFVVTTDTIKTAQSFLKAAEITNLPKMLVPFDQKAMEKFYESLARSLRPQILK</sequence>
<name>A0A1F6A3W4_9BACT</name>
<organism evidence="1 2">
    <name type="scientific">Candidatus Gottesmanbacteria bacterium RIFCSPHIGHO2_01_FULL_47_48</name>
    <dbReference type="NCBI Taxonomy" id="1798381"/>
    <lineage>
        <taxon>Bacteria</taxon>
        <taxon>Candidatus Gottesmaniibacteriota</taxon>
    </lineage>
</organism>
<evidence type="ECO:0000313" key="2">
    <source>
        <dbReference type="Proteomes" id="UP000177871"/>
    </source>
</evidence>
<comment type="caution">
    <text evidence="1">The sequence shown here is derived from an EMBL/GenBank/DDBJ whole genome shotgun (WGS) entry which is preliminary data.</text>
</comment>
<protein>
    <recommendedName>
        <fullName evidence="3">Nucleotidyl transferase AbiEii/AbiGii toxin family protein</fullName>
    </recommendedName>
</protein>
<dbReference type="EMBL" id="MFJK01000007">
    <property type="protein sequence ID" value="OGG19410.1"/>
    <property type="molecule type" value="Genomic_DNA"/>
</dbReference>
<accession>A0A1F6A3W4</accession>
<evidence type="ECO:0000313" key="1">
    <source>
        <dbReference type="EMBL" id="OGG19410.1"/>
    </source>
</evidence>
<dbReference type="InterPro" id="IPR014942">
    <property type="entry name" value="AbiEii"/>
</dbReference>
<gene>
    <name evidence="1" type="ORF">A2721_02690</name>
</gene>
<dbReference type="AlphaFoldDB" id="A0A1F6A3W4"/>
<proteinExistence type="predicted"/>
<dbReference type="Gene3D" id="3.10.450.620">
    <property type="entry name" value="JHP933, nucleotidyltransferase-like core domain"/>
    <property type="match status" value="1"/>
</dbReference>
<reference evidence="1 2" key="1">
    <citation type="journal article" date="2016" name="Nat. Commun.">
        <title>Thousands of microbial genomes shed light on interconnected biogeochemical processes in an aquifer system.</title>
        <authorList>
            <person name="Anantharaman K."/>
            <person name="Brown C.T."/>
            <person name="Hug L.A."/>
            <person name="Sharon I."/>
            <person name="Castelle C.J."/>
            <person name="Probst A.J."/>
            <person name="Thomas B.C."/>
            <person name="Singh A."/>
            <person name="Wilkins M.J."/>
            <person name="Karaoz U."/>
            <person name="Brodie E.L."/>
            <person name="Williams K.H."/>
            <person name="Hubbard S.S."/>
            <person name="Banfield J.F."/>
        </authorList>
    </citation>
    <scope>NUCLEOTIDE SEQUENCE [LARGE SCALE GENOMIC DNA]</scope>
</reference>
<dbReference type="Pfam" id="PF08843">
    <property type="entry name" value="AbiEii"/>
    <property type="match status" value="1"/>
</dbReference>